<gene>
    <name evidence="4" type="ORF">FKZ61_04210</name>
</gene>
<evidence type="ECO:0000259" key="3">
    <source>
        <dbReference type="PROSITE" id="PS01031"/>
    </source>
</evidence>
<comment type="similarity">
    <text evidence="1 2">Belongs to the small heat shock protein (HSP20) family.</text>
</comment>
<dbReference type="SUPFAM" id="SSF49764">
    <property type="entry name" value="HSP20-like chaperones"/>
    <property type="match status" value="1"/>
</dbReference>
<accession>A0A540VKJ6</accession>
<proteinExistence type="inferred from homology"/>
<dbReference type="Gene3D" id="2.60.40.790">
    <property type="match status" value="1"/>
</dbReference>
<dbReference type="InterPro" id="IPR031107">
    <property type="entry name" value="Small_HSP"/>
</dbReference>
<dbReference type="InterPro" id="IPR008978">
    <property type="entry name" value="HSP20-like_chaperone"/>
</dbReference>
<dbReference type="PANTHER" id="PTHR11527">
    <property type="entry name" value="HEAT-SHOCK PROTEIN 20 FAMILY MEMBER"/>
    <property type="match status" value="1"/>
</dbReference>
<organism evidence="4 5">
    <name type="scientific">Litorilinea aerophila</name>
    <dbReference type="NCBI Taxonomy" id="1204385"/>
    <lineage>
        <taxon>Bacteria</taxon>
        <taxon>Bacillati</taxon>
        <taxon>Chloroflexota</taxon>
        <taxon>Caldilineae</taxon>
        <taxon>Caldilineales</taxon>
        <taxon>Caldilineaceae</taxon>
        <taxon>Litorilinea</taxon>
    </lineage>
</organism>
<evidence type="ECO:0000256" key="2">
    <source>
        <dbReference type="RuleBase" id="RU003616"/>
    </source>
</evidence>
<dbReference type="EMBL" id="VIGC01000004">
    <property type="protein sequence ID" value="TQE97288.1"/>
    <property type="molecule type" value="Genomic_DNA"/>
</dbReference>
<dbReference type="CDD" id="cd06464">
    <property type="entry name" value="ACD_sHsps-like"/>
    <property type="match status" value="1"/>
</dbReference>
<dbReference type="Proteomes" id="UP000317371">
    <property type="component" value="Unassembled WGS sequence"/>
</dbReference>
<evidence type="ECO:0000256" key="1">
    <source>
        <dbReference type="PROSITE-ProRule" id="PRU00285"/>
    </source>
</evidence>
<dbReference type="Pfam" id="PF00011">
    <property type="entry name" value="HSP20"/>
    <property type="match status" value="1"/>
</dbReference>
<comment type="caution">
    <text evidence="4">The sequence shown here is derived from an EMBL/GenBank/DDBJ whole genome shotgun (WGS) entry which is preliminary data.</text>
</comment>
<dbReference type="FunCoup" id="A0A540VKJ6">
    <property type="interactions" value="15"/>
</dbReference>
<keyword evidence="5" id="KW-1185">Reference proteome</keyword>
<name>A0A540VKJ6_9CHLR</name>
<reference evidence="4 5" key="1">
    <citation type="submission" date="2019-06" db="EMBL/GenBank/DDBJ databases">
        <title>Genome sequence of Litorilinea aerophila BAA-2444.</title>
        <authorList>
            <person name="Maclea K.S."/>
            <person name="Maurais E.G."/>
            <person name="Iannazzi L.C."/>
        </authorList>
    </citation>
    <scope>NUCLEOTIDE SEQUENCE [LARGE SCALE GENOMIC DNA]</scope>
    <source>
        <strain evidence="4 5">ATCC BAA-2444</strain>
    </source>
</reference>
<dbReference type="AlphaFoldDB" id="A0A540VKJ6"/>
<feature type="domain" description="SHSP" evidence="3">
    <location>
        <begin position="20"/>
        <end position="131"/>
    </location>
</feature>
<sequence>MQAQQATKQEATESGVEQTRDRRVFVPRVDIYESGDDLIVVADMPGVDENNVDITLEQDRLTIVGRVDPVAPNGYTLAYAEYAEGDYRRTFTLSNEIDRDHIEATMSNGVLRLRLPKAAPAKARKIAVKAA</sequence>
<protein>
    <submittedName>
        <fullName evidence="4">Hsp20/alpha crystallin family protein</fullName>
    </submittedName>
</protein>
<evidence type="ECO:0000313" key="5">
    <source>
        <dbReference type="Proteomes" id="UP000317371"/>
    </source>
</evidence>
<evidence type="ECO:0000313" key="4">
    <source>
        <dbReference type="EMBL" id="TQE97288.1"/>
    </source>
</evidence>
<dbReference type="InterPro" id="IPR002068">
    <property type="entry name" value="A-crystallin/Hsp20_dom"/>
</dbReference>
<dbReference type="InParanoid" id="A0A540VKJ6"/>
<dbReference type="OrthoDB" id="9792695at2"/>
<dbReference type="PROSITE" id="PS01031">
    <property type="entry name" value="SHSP"/>
    <property type="match status" value="1"/>
</dbReference>